<evidence type="ECO:0000256" key="5">
    <source>
        <dbReference type="ARBA" id="ARBA00022729"/>
    </source>
</evidence>
<dbReference type="InParanoid" id="A0A2P5EYN5"/>
<keyword evidence="10" id="KW-0675">Receptor</keyword>
<sequence>MLCSLSLFFVPLLLSLPPVPSVLTLSTTTTNLISHATKQTLSDQIHYSNDNMQLPPSEAETLFKIMESMSSDQTWRTSYPNPCQPDSSWPGIECKVGNDDRFHVSRLDFGTLPYPTCKKTASFPSLIFALPFLQSVFFFNCFTLTKTTLSLPEDLVLINSSLQQLSLRSNPALSGIIPPQISKLKSLKILTLSQNHLSGKIPVEIFGLSSLVHLDLSYNMLSGTIPNQMGNLKSLVGLDLSYNILTGSIPSTIGQLGQLQKLDLSSNLLTGGIPDGIGELSLLVFMALSNNQLSKQFPEGMEKLQNLQYFIMDDNPMSIPLPLELGKLVKLQELRLSDSGYSGTIPESFCQLKNLSTLSLQNNRLTGEIPVGFGGLSHIYHLNLSRNLLGGIVPFNSNFLNRLGRNLDLSGNPGLCLSSSEAYSVKIGVNICGRNKKGSINQPLMSSRVPSEQLSKPFFLLSAFGALVLHQILFM</sequence>
<protein>
    <submittedName>
        <fullName evidence="12">LRR domain containing protein</fullName>
    </submittedName>
</protein>
<dbReference type="EMBL" id="JXTC01000081">
    <property type="protein sequence ID" value="PON90641.1"/>
    <property type="molecule type" value="Genomic_DNA"/>
</dbReference>
<evidence type="ECO:0000256" key="3">
    <source>
        <dbReference type="ARBA" id="ARBA00022475"/>
    </source>
</evidence>
<dbReference type="Pfam" id="PF00560">
    <property type="entry name" value="LRR_1"/>
    <property type="match status" value="2"/>
</dbReference>
<evidence type="ECO:0000256" key="7">
    <source>
        <dbReference type="ARBA" id="ARBA00022741"/>
    </source>
</evidence>
<dbReference type="Gene3D" id="3.80.10.10">
    <property type="entry name" value="Ribonuclease Inhibitor"/>
    <property type="match status" value="3"/>
</dbReference>
<accession>A0A2P5EYN5</accession>
<gene>
    <name evidence="12" type="ORF">TorRG33x02_134980</name>
</gene>
<evidence type="ECO:0000256" key="4">
    <source>
        <dbReference type="ARBA" id="ARBA00022614"/>
    </source>
</evidence>
<dbReference type="FunFam" id="3.80.10.10:FF:000269">
    <property type="entry name" value="Piriformospora indica-insensitive protein 2"/>
    <property type="match status" value="1"/>
</dbReference>
<dbReference type="PANTHER" id="PTHR48053:SF71">
    <property type="entry name" value="LEUCINE RICH REPEAT FAMILY PROTEIN, EXPRESSED"/>
    <property type="match status" value="1"/>
</dbReference>
<dbReference type="AlphaFoldDB" id="A0A2P5EYN5"/>
<proteinExistence type="predicted"/>
<keyword evidence="5 11" id="KW-0732">Signal</keyword>
<evidence type="ECO:0000256" key="6">
    <source>
        <dbReference type="ARBA" id="ARBA00022737"/>
    </source>
</evidence>
<keyword evidence="4" id="KW-0433">Leucine-rich repeat</keyword>
<comment type="caution">
    <text evidence="12">The sequence shown here is derived from an EMBL/GenBank/DDBJ whole genome shotgun (WGS) entry which is preliminary data.</text>
</comment>
<dbReference type="GO" id="GO:0005524">
    <property type="term" value="F:ATP binding"/>
    <property type="evidence" value="ECO:0007669"/>
    <property type="project" value="UniProtKB-KW"/>
</dbReference>
<dbReference type="PRINTS" id="PR00019">
    <property type="entry name" value="LEURICHRPT"/>
</dbReference>
<dbReference type="OrthoDB" id="676979at2759"/>
<dbReference type="GO" id="GO:0051707">
    <property type="term" value="P:response to other organism"/>
    <property type="evidence" value="ECO:0007669"/>
    <property type="project" value="UniProtKB-ARBA"/>
</dbReference>
<evidence type="ECO:0000256" key="2">
    <source>
        <dbReference type="ARBA" id="ARBA00004479"/>
    </source>
</evidence>
<evidence type="ECO:0000256" key="8">
    <source>
        <dbReference type="ARBA" id="ARBA00022840"/>
    </source>
</evidence>
<dbReference type="Pfam" id="PF13855">
    <property type="entry name" value="LRR_8"/>
    <property type="match status" value="2"/>
</dbReference>
<dbReference type="SUPFAM" id="SSF52058">
    <property type="entry name" value="L domain-like"/>
    <property type="match status" value="1"/>
</dbReference>
<dbReference type="FunCoup" id="A0A2P5EYN5">
    <property type="interactions" value="244"/>
</dbReference>
<keyword evidence="13" id="KW-1185">Reference proteome</keyword>
<keyword evidence="6" id="KW-0677">Repeat</keyword>
<keyword evidence="7" id="KW-0547">Nucleotide-binding</keyword>
<dbReference type="InterPro" id="IPR001611">
    <property type="entry name" value="Leu-rich_rpt"/>
</dbReference>
<comment type="subcellular location">
    <subcellularLocation>
        <location evidence="1">Cell membrane</location>
    </subcellularLocation>
    <subcellularLocation>
        <location evidence="2">Membrane</location>
        <topology evidence="2">Single-pass type I membrane protein</topology>
    </subcellularLocation>
</comment>
<feature type="signal peptide" evidence="11">
    <location>
        <begin position="1"/>
        <end position="15"/>
    </location>
</feature>
<keyword evidence="3" id="KW-1003">Cell membrane</keyword>
<feature type="chain" id="PRO_5015109852" evidence="11">
    <location>
        <begin position="16"/>
        <end position="475"/>
    </location>
</feature>
<evidence type="ECO:0000313" key="13">
    <source>
        <dbReference type="Proteomes" id="UP000237000"/>
    </source>
</evidence>
<evidence type="ECO:0000256" key="11">
    <source>
        <dbReference type="SAM" id="SignalP"/>
    </source>
</evidence>
<dbReference type="Proteomes" id="UP000237000">
    <property type="component" value="Unassembled WGS sequence"/>
</dbReference>
<dbReference type="FunFam" id="3.80.10.10:FF:000833">
    <property type="entry name" value="Protein TOO MANY MOUTHS"/>
    <property type="match status" value="1"/>
</dbReference>
<reference evidence="13" key="1">
    <citation type="submission" date="2016-06" db="EMBL/GenBank/DDBJ databases">
        <title>Parallel loss of symbiosis genes in relatives of nitrogen-fixing non-legume Parasponia.</title>
        <authorList>
            <person name="Van Velzen R."/>
            <person name="Holmer R."/>
            <person name="Bu F."/>
            <person name="Rutten L."/>
            <person name="Van Zeijl A."/>
            <person name="Liu W."/>
            <person name="Santuari L."/>
            <person name="Cao Q."/>
            <person name="Sharma T."/>
            <person name="Shen D."/>
            <person name="Roswanjaya Y."/>
            <person name="Wardhani T."/>
            <person name="Kalhor M.S."/>
            <person name="Jansen J."/>
            <person name="Van den Hoogen J."/>
            <person name="Gungor B."/>
            <person name="Hartog M."/>
            <person name="Hontelez J."/>
            <person name="Verver J."/>
            <person name="Yang W.-C."/>
            <person name="Schijlen E."/>
            <person name="Repin R."/>
            <person name="Schilthuizen M."/>
            <person name="Schranz E."/>
            <person name="Heidstra R."/>
            <person name="Miyata K."/>
            <person name="Fedorova E."/>
            <person name="Kohlen W."/>
            <person name="Bisseling T."/>
            <person name="Smit S."/>
            <person name="Geurts R."/>
        </authorList>
    </citation>
    <scope>NUCLEOTIDE SEQUENCE [LARGE SCALE GENOMIC DNA]</scope>
    <source>
        <strain evidence="13">cv. RG33-2</strain>
    </source>
</reference>
<dbReference type="InterPro" id="IPR051716">
    <property type="entry name" value="Plant_RL_S/T_kinase"/>
</dbReference>
<dbReference type="SMART" id="SM00369">
    <property type="entry name" value="LRR_TYP"/>
    <property type="match status" value="4"/>
</dbReference>
<evidence type="ECO:0000256" key="9">
    <source>
        <dbReference type="ARBA" id="ARBA00023136"/>
    </source>
</evidence>
<keyword evidence="8" id="KW-0067">ATP-binding</keyword>
<dbReference type="InterPro" id="IPR003591">
    <property type="entry name" value="Leu-rich_rpt_typical-subtyp"/>
</dbReference>
<dbReference type="GO" id="GO:0005886">
    <property type="term" value="C:plasma membrane"/>
    <property type="evidence" value="ECO:0007669"/>
    <property type="project" value="UniProtKB-SubCell"/>
</dbReference>
<evidence type="ECO:0000256" key="1">
    <source>
        <dbReference type="ARBA" id="ARBA00004236"/>
    </source>
</evidence>
<name>A0A2P5EYN5_TREOI</name>
<evidence type="ECO:0000313" key="12">
    <source>
        <dbReference type="EMBL" id="PON90641.1"/>
    </source>
</evidence>
<organism evidence="12 13">
    <name type="scientific">Trema orientale</name>
    <name type="common">Charcoal tree</name>
    <name type="synonym">Celtis orientalis</name>
    <dbReference type="NCBI Taxonomy" id="63057"/>
    <lineage>
        <taxon>Eukaryota</taxon>
        <taxon>Viridiplantae</taxon>
        <taxon>Streptophyta</taxon>
        <taxon>Embryophyta</taxon>
        <taxon>Tracheophyta</taxon>
        <taxon>Spermatophyta</taxon>
        <taxon>Magnoliopsida</taxon>
        <taxon>eudicotyledons</taxon>
        <taxon>Gunneridae</taxon>
        <taxon>Pentapetalae</taxon>
        <taxon>rosids</taxon>
        <taxon>fabids</taxon>
        <taxon>Rosales</taxon>
        <taxon>Cannabaceae</taxon>
        <taxon>Trema</taxon>
    </lineage>
</organism>
<evidence type="ECO:0000256" key="10">
    <source>
        <dbReference type="ARBA" id="ARBA00023170"/>
    </source>
</evidence>
<keyword evidence="9" id="KW-0472">Membrane</keyword>
<dbReference type="InterPro" id="IPR032675">
    <property type="entry name" value="LRR_dom_sf"/>
</dbReference>
<dbReference type="STRING" id="63057.A0A2P5EYN5"/>
<dbReference type="PANTHER" id="PTHR48053">
    <property type="entry name" value="LEUCINE RICH REPEAT FAMILY PROTEIN, EXPRESSED"/>
    <property type="match status" value="1"/>
</dbReference>